<gene>
    <name evidence="2" type="ORF">CS538_07290</name>
</gene>
<protein>
    <submittedName>
        <fullName evidence="2">Uncharacterized protein</fullName>
    </submittedName>
</protein>
<organism evidence="2 3">
    <name type="scientific">Clostridium combesii</name>
    <dbReference type="NCBI Taxonomy" id="39481"/>
    <lineage>
        <taxon>Bacteria</taxon>
        <taxon>Bacillati</taxon>
        <taxon>Bacillota</taxon>
        <taxon>Clostridia</taxon>
        <taxon>Eubacteriales</taxon>
        <taxon>Clostridiaceae</taxon>
        <taxon>Clostridium</taxon>
    </lineage>
</organism>
<keyword evidence="1" id="KW-0812">Transmembrane</keyword>
<name>A0A2G7HIM5_9CLOT</name>
<keyword evidence="3" id="KW-1185">Reference proteome</keyword>
<proteinExistence type="predicted"/>
<accession>A0A2G7HIM5</accession>
<keyword evidence="1" id="KW-1133">Transmembrane helix</keyword>
<keyword evidence="1" id="KW-0472">Membrane</keyword>
<evidence type="ECO:0000313" key="2">
    <source>
        <dbReference type="EMBL" id="PIH04967.1"/>
    </source>
</evidence>
<feature type="transmembrane region" description="Helical" evidence="1">
    <location>
        <begin position="12"/>
        <end position="32"/>
    </location>
</feature>
<evidence type="ECO:0000256" key="1">
    <source>
        <dbReference type="SAM" id="Phobius"/>
    </source>
</evidence>
<dbReference type="Proteomes" id="UP000231322">
    <property type="component" value="Unassembled WGS sequence"/>
</dbReference>
<evidence type="ECO:0000313" key="3">
    <source>
        <dbReference type="Proteomes" id="UP000231322"/>
    </source>
</evidence>
<dbReference type="AlphaFoldDB" id="A0A2G7HIM5"/>
<reference evidence="2 3" key="1">
    <citation type="submission" date="2017-10" db="EMBL/GenBank/DDBJ databases">
        <title>Reclassification of Eubacterium combesii and discrepancies in the nomenclature of botulinum neurotoxin producing clostridia. Request for an Opinion.</title>
        <authorList>
            <person name="Dobritsa A.P."/>
            <person name="Kutumbaka K.K."/>
            <person name="Samadpour M."/>
        </authorList>
    </citation>
    <scope>NUCLEOTIDE SEQUENCE [LARGE SCALE GENOMIC DNA]</scope>
    <source>
        <strain evidence="2 3">DSM 20696</strain>
    </source>
</reference>
<dbReference type="EMBL" id="PEIK01000004">
    <property type="protein sequence ID" value="PIH04967.1"/>
    <property type="molecule type" value="Genomic_DNA"/>
</dbReference>
<sequence>MNKNKIPLCLYIIKGIFILIDIQSTLLCKIYILDYLNFTSKRVLLFSLYKLYKIFIGFI</sequence>
<comment type="caution">
    <text evidence="2">The sequence shown here is derived from an EMBL/GenBank/DDBJ whole genome shotgun (WGS) entry which is preliminary data.</text>
</comment>